<gene>
    <name evidence="3" type="ORF">NHX12_032343</name>
</gene>
<organism evidence="3 4">
    <name type="scientific">Muraenolepis orangiensis</name>
    <name type="common">Patagonian moray cod</name>
    <dbReference type="NCBI Taxonomy" id="630683"/>
    <lineage>
        <taxon>Eukaryota</taxon>
        <taxon>Metazoa</taxon>
        <taxon>Chordata</taxon>
        <taxon>Craniata</taxon>
        <taxon>Vertebrata</taxon>
        <taxon>Euteleostomi</taxon>
        <taxon>Actinopterygii</taxon>
        <taxon>Neopterygii</taxon>
        <taxon>Teleostei</taxon>
        <taxon>Neoteleostei</taxon>
        <taxon>Acanthomorphata</taxon>
        <taxon>Zeiogadaria</taxon>
        <taxon>Gadariae</taxon>
        <taxon>Gadiformes</taxon>
        <taxon>Muraenolepidoidei</taxon>
        <taxon>Muraenolepididae</taxon>
        <taxon>Muraenolepis</taxon>
    </lineage>
</organism>
<evidence type="ECO:0000313" key="4">
    <source>
        <dbReference type="Proteomes" id="UP001148018"/>
    </source>
</evidence>
<dbReference type="InterPro" id="IPR019410">
    <property type="entry name" value="Methyltransf_16"/>
</dbReference>
<dbReference type="Proteomes" id="UP001148018">
    <property type="component" value="Unassembled WGS sequence"/>
</dbReference>
<name>A0A9Q0IJS1_9TELE</name>
<evidence type="ECO:0000313" key="3">
    <source>
        <dbReference type="EMBL" id="KAJ3601374.1"/>
    </source>
</evidence>
<dbReference type="InterPro" id="IPR029063">
    <property type="entry name" value="SAM-dependent_MTases_sf"/>
</dbReference>
<dbReference type="GO" id="GO:0008168">
    <property type="term" value="F:methyltransferase activity"/>
    <property type="evidence" value="ECO:0007669"/>
    <property type="project" value="UniProtKB-KW"/>
</dbReference>
<keyword evidence="2" id="KW-0949">S-adenosyl-L-methionine</keyword>
<evidence type="ECO:0000256" key="2">
    <source>
        <dbReference type="ARBA" id="ARBA00022691"/>
    </source>
</evidence>
<keyword evidence="1" id="KW-0489">Methyltransferase</keyword>
<accession>A0A9Q0IJS1</accession>
<dbReference type="OrthoDB" id="194386at2759"/>
<dbReference type="GO" id="GO:0032991">
    <property type="term" value="C:protein-containing complex"/>
    <property type="evidence" value="ECO:0007669"/>
    <property type="project" value="TreeGrafter"/>
</dbReference>
<dbReference type="AlphaFoldDB" id="A0A9Q0IJS1"/>
<comment type="caution">
    <text evidence="3">The sequence shown here is derived from an EMBL/GenBank/DDBJ whole genome shotgun (WGS) entry which is preliminary data.</text>
</comment>
<reference evidence="3" key="1">
    <citation type="submission" date="2022-07" db="EMBL/GenBank/DDBJ databases">
        <title>Chromosome-level genome of Muraenolepis orangiensis.</title>
        <authorList>
            <person name="Kim J."/>
        </authorList>
    </citation>
    <scope>NUCLEOTIDE SEQUENCE</scope>
    <source>
        <strain evidence="3">KU_S4_2022</strain>
        <tissue evidence="3">Muscle</tissue>
    </source>
</reference>
<protein>
    <submittedName>
        <fullName evidence="3">Uncharacterized protein</fullName>
    </submittedName>
</protein>
<evidence type="ECO:0000256" key="1">
    <source>
        <dbReference type="ARBA" id="ARBA00022603"/>
    </source>
</evidence>
<sequence>MQECVCLDPLDELYEGMAEVLIDQERPDCYKTYLLPAGGSVVLEESVALVSQGTTGLVTWEAALYLAEWALDNQETFTSRSVLELGSGAGLTGMVVCGACSPSSYTFTDFHPNVLQRLRANLERNGLGEGGRVVSVEELDWGSVSEERLREITADMVIAADVVYDPTIISGLVKLFSRILRCGSPGGLPQVLICSTVRNPDTYSGFKRQLEEAGLGYDVISGGGRQVFLYNRASSIEIIQLTLSTE</sequence>
<keyword evidence="4" id="KW-1185">Reference proteome</keyword>
<dbReference type="PANTHER" id="PTHR14614">
    <property type="entry name" value="HEPATOCELLULAR CARCINOMA-ASSOCIATED ANTIGEN"/>
    <property type="match status" value="1"/>
</dbReference>
<dbReference type="SUPFAM" id="SSF53335">
    <property type="entry name" value="S-adenosyl-L-methionine-dependent methyltransferases"/>
    <property type="match status" value="1"/>
</dbReference>
<keyword evidence="1" id="KW-0808">Transferase</keyword>
<dbReference type="Gene3D" id="3.40.50.150">
    <property type="entry name" value="Vaccinia Virus protein VP39"/>
    <property type="match status" value="1"/>
</dbReference>
<proteinExistence type="predicted"/>
<dbReference type="Pfam" id="PF10294">
    <property type="entry name" value="Methyltransf_16"/>
    <property type="match status" value="1"/>
</dbReference>
<dbReference type="EMBL" id="JANIIK010000047">
    <property type="protein sequence ID" value="KAJ3601374.1"/>
    <property type="molecule type" value="Genomic_DNA"/>
</dbReference>
<dbReference type="GO" id="GO:0032259">
    <property type="term" value="P:methylation"/>
    <property type="evidence" value="ECO:0007669"/>
    <property type="project" value="UniProtKB-KW"/>
</dbReference>
<dbReference type="PANTHER" id="PTHR14614:SF130">
    <property type="entry name" value="PROTEIN-LYSINE N-METHYLTRANSFERASE EEF2KMT"/>
    <property type="match status" value="1"/>
</dbReference>